<accession>A0A7G9W8D0</accession>
<evidence type="ECO:0000313" key="2">
    <source>
        <dbReference type="EMBL" id="QNO14942.1"/>
    </source>
</evidence>
<organism evidence="2 3">
    <name type="scientific">Alkalicella caledoniensis</name>
    <dbReference type="NCBI Taxonomy" id="2731377"/>
    <lineage>
        <taxon>Bacteria</taxon>
        <taxon>Bacillati</taxon>
        <taxon>Bacillota</taxon>
        <taxon>Clostridia</taxon>
        <taxon>Eubacteriales</taxon>
        <taxon>Proteinivoracaceae</taxon>
        <taxon>Alkalicella</taxon>
    </lineage>
</organism>
<gene>
    <name evidence="2" type="ORF">HYG86_09225</name>
</gene>
<dbReference type="Proteomes" id="UP000516160">
    <property type="component" value="Chromosome"/>
</dbReference>
<evidence type="ECO:0000256" key="1">
    <source>
        <dbReference type="SAM" id="Coils"/>
    </source>
</evidence>
<dbReference type="KEGG" id="acae:HYG86_09225"/>
<dbReference type="EMBL" id="CP058559">
    <property type="protein sequence ID" value="QNO14942.1"/>
    <property type="molecule type" value="Genomic_DNA"/>
</dbReference>
<keyword evidence="1" id="KW-0175">Coiled coil</keyword>
<protein>
    <submittedName>
        <fullName evidence="2">Uncharacterized protein</fullName>
    </submittedName>
</protein>
<dbReference type="RefSeq" id="WP_213165306.1">
    <property type="nucleotide sequence ID" value="NZ_CP058559.1"/>
</dbReference>
<proteinExistence type="predicted"/>
<feature type="coiled-coil region" evidence="1">
    <location>
        <begin position="47"/>
        <end position="165"/>
    </location>
</feature>
<dbReference type="AlphaFoldDB" id="A0A7G9W8D0"/>
<sequence length="222" mass="25421">MLEQTIKKITDEIENNKNNPYIKLVGDFIKVRFVEENDVENISTRELQKLLKERDEAIEAKEQAIKEKETFEEVVNNKDLTIEELQKQLELEKSLPIDEAIVESLENKIKDLEEQKEAAQTKIDDLTKELSGPAVLETAVVEKVPEEIEKELQELREKLSKASTETKKDESVIKFRVQFNSLAEGFKELLVTLGEIDDAETKNKYATAVNGLLNKMKNSLEG</sequence>
<evidence type="ECO:0000313" key="3">
    <source>
        <dbReference type="Proteomes" id="UP000516160"/>
    </source>
</evidence>
<keyword evidence="3" id="KW-1185">Reference proteome</keyword>
<name>A0A7G9W8D0_ALKCA</name>
<reference evidence="2 3" key="1">
    <citation type="submission" date="2020-07" db="EMBL/GenBank/DDBJ databases">
        <title>Alkalicella. sp. LB2 genome.</title>
        <authorList>
            <person name="Postec A."/>
            <person name="Quemeneur M."/>
        </authorList>
    </citation>
    <scope>NUCLEOTIDE SEQUENCE [LARGE SCALE GENOMIC DNA]</scope>
    <source>
        <strain evidence="2 3">LB2</strain>
    </source>
</reference>